<dbReference type="InterPro" id="IPR015797">
    <property type="entry name" value="NUDIX_hydrolase-like_dom_sf"/>
</dbReference>
<keyword evidence="3" id="KW-0378">Hydrolase</keyword>
<organism evidence="7 8">
    <name type="scientific">Streptomyces sulfonofaciens</name>
    <dbReference type="NCBI Taxonomy" id="68272"/>
    <lineage>
        <taxon>Bacteria</taxon>
        <taxon>Bacillati</taxon>
        <taxon>Actinomycetota</taxon>
        <taxon>Actinomycetes</taxon>
        <taxon>Kitasatosporales</taxon>
        <taxon>Streptomycetaceae</taxon>
        <taxon>Streptomyces</taxon>
    </lineage>
</organism>
<evidence type="ECO:0000313" key="8">
    <source>
        <dbReference type="Proteomes" id="UP000603708"/>
    </source>
</evidence>
<evidence type="ECO:0000313" key="7">
    <source>
        <dbReference type="EMBL" id="GHH87696.1"/>
    </source>
</evidence>
<dbReference type="Gene3D" id="3.90.79.10">
    <property type="entry name" value="Nucleoside Triphosphate Pyrophosphohydrolase"/>
    <property type="match status" value="1"/>
</dbReference>
<proteinExistence type="predicted"/>
<comment type="caution">
    <text evidence="7">The sequence shown here is derived from an EMBL/GenBank/DDBJ whole genome shotgun (WGS) entry which is preliminary data.</text>
</comment>
<feature type="domain" description="Nudix hydrolase" evidence="6">
    <location>
        <begin position="55"/>
        <end position="194"/>
    </location>
</feature>
<dbReference type="GO" id="GO:0016818">
    <property type="term" value="F:hydrolase activity, acting on acid anhydrides, in phosphorus-containing anhydrides"/>
    <property type="evidence" value="ECO:0007669"/>
    <property type="project" value="InterPro"/>
</dbReference>
<comment type="subunit">
    <text evidence="2">Homodimer.</text>
</comment>
<feature type="short sequence motif" description="Nudix box" evidence="5">
    <location>
        <begin position="98"/>
        <end position="119"/>
    </location>
</feature>
<feature type="binding site" evidence="4">
    <location>
        <position position="116"/>
    </location>
    <ligand>
        <name>Mg(2+)</name>
        <dbReference type="ChEBI" id="CHEBI:18420"/>
        <label>1</label>
    </ligand>
</feature>
<dbReference type="EMBL" id="BNCD01000029">
    <property type="protein sequence ID" value="GHH87696.1"/>
    <property type="molecule type" value="Genomic_DNA"/>
</dbReference>
<dbReference type="PANTHER" id="PTHR11839:SF18">
    <property type="entry name" value="NUDIX HYDROLASE DOMAIN-CONTAINING PROTEIN"/>
    <property type="match status" value="1"/>
</dbReference>
<feature type="binding site" evidence="4">
    <location>
        <position position="112"/>
    </location>
    <ligand>
        <name>Mg(2+)</name>
        <dbReference type="ChEBI" id="CHEBI:18420"/>
        <label>1</label>
    </ligand>
</feature>
<name>A0A919GNE0_9ACTN</name>
<keyword evidence="4" id="KW-0479">Metal-binding</keyword>
<dbReference type="Pfam" id="PF00293">
    <property type="entry name" value="NUDIX"/>
    <property type="match status" value="1"/>
</dbReference>
<keyword evidence="4" id="KW-0460">Magnesium</keyword>
<reference evidence="7" key="2">
    <citation type="submission" date="2020-09" db="EMBL/GenBank/DDBJ databases">
        <authorList>
            <person name="Sun Q."/>
            <person name="Ohkuma M."/>
        </authorList>
    </citation>
    <scope>NUCLEOTIDE SEQUENCE</scope>
    <source>
        <strain evidence="7">JCM 5069</strain>
    </source>
</reference>
<evidence type="ECO:0000256" key="5">
    <source>
        <dbReference type="PIRSR" id="PIRSR604385-3"/>
    </source>
</evidence>
<dbReference type="PANTHER" id="PTHR11839">
    <property type="entry name" value="UDP/ADP-SUGAR PYROPHOSPHATASE"/>
    <property type="match status" value="1"/>
</dbReference>
<dbReference type="NCBIfam" id="TIGR00052">
    <property type="entry name" value="nudix-type nucleoside diphosphatase, YffH/AdpP family"/>
    <property type="match status" value="1"/>
</dbReference>
<evidence type="ECO:0000256" key="3">
    <source>
        <dbReference type="ARBA" id="ARBA00022801"/>
    </source>
</evidence>
<dbReference type="AlphaFoldDB" id="A0A919GNE0"/>
<dbReference type="RefSeq" id="WP_189938250.1">
    <property type="nucleotide sequence ID" value="NZ_BNCD01000029.1"/>
</dbReference>
<sequence length="216" mass="23419">MPFPDAGAAAGPQAPVVRLESVETLADDWLTLRKFRLETTGPDGTEQRLTRLSIHRGDRVGVLLHSPRHETVVLTSQFRLPVLLHGRGDGQLLEVPGGLLDDGDALEAARRETEEETGFRVGPLTRVSVVYMAPQLSHERTHLFVAEYDPLVRVGPGGGVAEEGEDIRVLQLPLDEAVRQVSAQEAADGKTLLLLLHLRCQGLGAPQGAVEEEGRP</sequence>
<comment type="cofactor">
    <cofactor evidence="1 4">
        <name>Mg(2+)</name>
        <dbReference type="ChEBI" id="CHEBI:18420"/>
    </cofactor>
</comment>
<dbReference type="PROSITE" id="PS51462">
    <property type="entry name" value="NUDIX"/>
    <property type="match status" value="1"/>
</dbReference>
<protein>
    <recommendedName>
        <fullName evidence="6">Nudix hydrolase domain-containing protein</fullName>
    </recommendedName>
</protein>
<dbReference type="GO" id="GO:0019693">
    <property type="term" value="P:ribose phosphate metabolic process"/>
    <property type="evidence" value="ECO:0007669"/>
    <property type="project" value="TreeGrafter"/>
</dbReference>
<accession>A0A919GNE0</accession>
<dbReference type="InterPro" id="IPR000086">
    <property type="entry name" value="NUDIX_hydrolase_dom"/>
</dbReference>
<dbReference type="SUPFAM" id="SSF55811">
    <property type="entry name" value="Nudix"/>
    <property type="match status" value="1"/>
</dbReference>
<feature type="binding site" evidence="4">
    <location>
        <position position="165"/>
    </location>
    <ligand>
        <name>Mg(2+)</name>
        <dbReference type="ChEBI" id="CHEBI:18420"/>
        <label>1</label>
    </ligand>
</feature>
<reference evidence="7" key="1">
    <citation type="journal article" date="2014" name="Int. J. Syst. Evol. Microbiol.">
        <title>Complete genome sequence of Corynebacterium casei LMG S-19264T (=DSM 44701T), isolated from a smear-ripened cheese.</title>
        <authorList>
            <consortium name="US DOE Joint Genome Institute (JGI-PGF)"/>
            <person name="Walter F."/>
            <person name="Albersmeier A."/>
            <person name="Kalinowski J."/>
            <person name="Ruckert C."/>
        </authorList>
    </citation>
    <scope>NUCLEOTIDE SEQUENCE</scope>
    <source>
        <strain evidence="7">JCM 5069</strain>
    </source>
</reference>
<evidence type="ECO:0000259" key="6">
    <source>
        <dbReference type="PROSITE" id="PS51462"/>
    </source>
</evidence>
<dbReference type="GO" id="GO:0046872">
    <property type="term" value="F:metal ion binding"/>
    <property type="evidence" value="ECO:0007669"/>
    <property type="project" value="UniProtKB-KW"/>
</dbReference>
<evidence type="ECO:0000256" key="2">
    <source>
        <dbReference type="ARBA" id="ARBA00011738"/>
    </source>
</evidence>
<dbReference type="GO" id="GO:0006753">
    <property type="term" value="P:nucleoside phosphate metabolic process"/>
    <property type="evidence" value="ECO:0007669"/>
    <property type="project" value="TreeGrafter"/>
</dbReference>
<dbReference type="Proteomes" id="UP000603708">
    <property type="component" value="Unassembled WGS sequence"/>
</dbReference>
<dbReference type="InterPro" id="IPR004385">
    <property type="entry name" value="NDP_pyrophosphatase"/>
</dbReference>
<evidence type="ECO:0000256" key="4">
    <source>
        <dbReference type="PIRSR" id="PIRSR604385-2"/>
    </source>
</evidence>
<evidence type="ECO:0000256" key="1">
    <source>
        <dbReference type="ARBA" id="ARBA00001946"/>
    </source>
</evidence>
<keyword evidence="8" id="KW-1185">Reference proteome</keyword>
<dbReference type="GO" id="GO:0005829">
    <property type="term" value="C:cytosol"/>
    <property type="evidence" value="ECO:0007669"/>
    <property type="project" value="TreeGrafter"/>
</dbReference>
<gene>
    <name evidence="7" type="ORF">GCM10018793_64600</name>
</gene>